<name>A0A4Y7S5D5_COPMI</name>
<protein>
    <recommendedName>
        <fullName evidence="1">Peptidase C14 caspase domain-containing protein</fullName>
    </recommendedName>
</protein>
<dbReference type="Proteomes" id="UP000298030">
    <property type="component" value="Unassembled WGS sequence"/>
</dbReference>
<evidence type="ECO:0000313" key="2">
    <source>
        <dbReference type="EMBL" id="TEB15825.1"/>
    </source>
</evidence>
<dbReference type="OrthoDB" id="10255174at2759"/>
<proteinExistence type="predicted"/>
<feature type="domain" description="Peptidase C14 caspase" evidence="1">
    <location>
        <begin position="2"/>
        <end position="87"/>
    </location>
</feature>
<evidence type="ECO:0000259" key="1">
    <source>
        <dbReference type="Pfam" id="PF00656"/>
    </source>
</evidence>
<sequence length="88" mass="9882">MHALIIGIDDYKHCNPEDFPVLTGAKADGERVKEYLEDKLLVPPRQIRTLFDSAATKDKIVEEIQSLRHRISVAPQAPIIIFYAGHSA</sequence>
<comment type="caution">
    <text evidence="2">The sequence shown here is derived from an EMBL/GenBank/DDBJ whole genome shotgun (WGS) entry which is preliminary data.</text>
</comment>
<dbReference type="EMBL" id="QPFP01000344">
    <property type="protein sequence ID" value="TEB15825.1"/>
    <property type="molecule type" value="Genomic_DNA"/>
</dbReference>
<gene>
    <name evidence="2" type="ORF">FA13DRAFT_1569736</name>
</gene>
<organism evidence="2 3">
    <name type="scientific">Coprinellus micaceus</name>
    <name type="common">Glistening ink-cap mushroom</name>
    <name type="synonym">Coprinus micaceus</name>
    <dbReference type="NCBI Taxonomy" id="71717"/>
    <lineage>
        <taxon>Eukaryota</taxon>
        <taxon>Fungi</taxon>
        <taxon>Dikarya</taxon>
        <taxon>Basidiomycota</taxon>
        <taxon>Agaricomycotina</taxon>
        <taxon>Agaricomycetes</taxon>
        <taxon>Agaricomycetidae</taxon>
        <taxon>Agaricales</taxon>
        <taxon>Agaricineae</taxon>
        <taxon>Psathyrellaceae</taxon>
        <taxon>Coprinellus</taxon>
    </lineage>
</organism>
<feature type="non-terminal residue" evidence="2">
    <location>
        <position position="88"/>
    </location>
</feature>
<dbReference type="AlphaFoldDB" id="A0A4Y7S5D5"/>
<dbReference type="InterPro" id="IPR011600">
    <property type="entry name" value="Pept_C14_caspase"/>
</dbReference>
<evidence type="ECO:0000313" key="3">
    <source>
        <dbReference type="Proteomes" id="UP000298030"/>
    </source>
</evidence>
<dbReference type="GO" id="GO:0004197">
    <property type="term" value="F:cysteine-type endopeptidase activity"/>
    <property type="evidence" value="ECO:0007669"/>
    <property type="project" value="InterPro"/>
</dbReference>
<accession>A0A4Y7S5D5</accession>
<dbReference type="GO" id="GO:0006508">
    <property type="term" value="P:proteolysis"/>
    <property type="evidence" value="ECO:0007669"/>
    <property type="project" value="InterPro"/>
</dbReference>
<reference evidence="2 3" key="1">
    <citation type="journal article" date="2019" name="Nat. Ecol. Evol.">
        <title>Megaphylogeny resolves global patterns of mushroom evolution.</title>
        <authorList>
            <person name="Varga T."/>
            <person name="Krizsan K."/>
            <person name="Foldi C."/>
            <person name="Dima B."/>
            <person name="Sanchez-Garcia M."/>
            <person name="Sanchez-Ramirez S."/>
            <person name="Szollosi G.J."/>
            <person name="Szarkandi J.G."/>
            <person name="Papp V."/>
            <person name="Albert L."/>
            <person name="Andreopoulos W."/>
            <person name="Angelini C."/>
            <person name="Antonin V."/>
            <person name="Barry K.W."/>
            <person name="Bougher N.L."/>
            <person name="Buchanan P."/>
            <person name="Buyck B."/>
            <person name="Bense V."/>
            <person name="Catcheside P."/>
            <person name="Chovatia M."/>
            <person name="Cooper J."/>
            <person name="Damon W."/>
            <person name="Desjardin D."/>
            <person name="Finy P."/>
            <person name="Geml J."/>
            <person name="Haridas S."/>
            <person name="Hughes K."/>
            <person name="Justo A."/>
            <person name="Karasinski D."/>
            <person name="Kautmanova I."/>
            <person name="Kiss B."/>
            <person name="Kocsube S."/>
            <person name="Kotiranta H."/>
            <person name="LaButti K.M."/>
            <person name="Lechner B.E."/>
            <person name="Liimatainen K."/>
            <person name="Lipzen A."/>
            <person name="Lukacs Z."/>
            <person name="Mihaltcheva S."/>
            <person name="Morgado L.N."/>
            <person name="Niskanen T."/>
            <person name="Noordeloos M.E."/>
            <person name="Ohm R.A."/>
            <person name="Ortiz-Santana B."/>
            <person name="Ovrebo C."/>
            <person name="Racz N."/>
            <person name="Riley R."/>
            <person name="Savchenko A."/>
            <person name="Shiryaev A."/>
            <person name="Soop K."/>
            <person name="Spirin V."/>
            <person name="Szebenyi C."/>
            <person name="Tomsovsky M."/>
            <person name="Tulloss R.E."/>
            <person name="Uehling J."/>
            <person name="Grigoriev I.V."/>
            <person name="Vagvolgyi C."/>
            <person name="Papp T."/>
            <person name="Martin F.M."/>
            <person name="Miettinen O."/>
            <person name="Hibbett D.S."/>
            <person name="Nagy L.G."/>
        </authorList>
    </citation>
    <scope>NUCLEOTIDE SEQUENCE [LARGE SCALE GENOMIC DNA]</scope>
    <source>
        <strain evidence="2 3">FP101781</strain>
    </source>
</reference>
<dbReference type="Pfam" id="PF00656">
    <property type="entry name" value="Peptidase_C14"/>
    <property type="match status" value="1"/>
</dbReference>
<dbReference type="Gene3D" id="3.40.50.1460">
    <property type="match status" value="1"/>
</dbReference>
<keyword evidence="3" id="KW-1185">Reference proteome</keyword>